<keyword evidence="2" id="KW-0285">Flavoprotein</keyword>
<gene>
    <name evidence="7" type="ORF">MACH26_40330</name>
</gene>
<dbReference type="PANTHER" id="PTHR33798:SF5">
    <property type="entry name" value="FLAVIN REDUCTASE LIKE DOMAIN-CONTAINING PROTEIN"/>
    <property type="match status" value="1"/>
</dbReference>
<dbReference type="Pfam" id="PF01613">
    <property type="entry name" value="Flavin_Reduct"/>
    <property type="match status" value="1"/>
</dbReference>
<dbReference type="PANTHER" id="PTHR33798">
    <property type="entry name" value="FLAVOPROTEIN OXYGENASE"/>
    <property type="match status" value="1"/>
</dbReference>
<dbReference type="GO" id="GO:0010181">
    <property type="term" value="F:FMN binding"/>
    <property type="evidence" value="ECO:0007669"/>
    <property type="project" value="InterPro"/>
</dbReference>
<evidence type="ECO:0000313" key="7">
    <source>
        <dbReference type="EMBL" id="BDX08512.1"/>
    </source>
</evidence>
<feature type="region of interest" description="Disordered" evidence="5">
    <location>
        <begin position="199"/>
        <end position="221"/>
    </location>
</feature>
<protein>
    <submittedName>
        <fullName evidence="7">Flavin oxidoreductase</fullName>
    </submittedName>
</protein>
<evidence type="ECO:0000256" key="3">
    <source>
        <dbReference type="ARBA" id="ARBA00022643"/>
    </source>
</evidence>
<dbReference type="Proteomes" id="UP001333710">
    <property type="component" value="Chromosome"/>
</dbReference>
<evidence type="ECO:0000256" key="4">
    <source>
        <dbReference type="ARBA" id="ARBA00038054"/>
    </source>
</evidence>
<organism evidence="7 8">
    <name type="scientific">Planctobacterium marinum</name>
    <dbReference type="NCBI Taxonomy" id="1631968"/>
    <lineage>
        <taxon>Bacteria</taxon>
        <taxon>Pseudomonadati</taxon>
        <taxon>Pseudomonadota</taxon>
        <taxon>Gammaproteobacteria</taxon>
        <taxon>Alteromonadales</taxon>
        <taxon>Alteromonadaceae</taxon>
        <taxon>Planctobacterium</taxon>
    </lineage>
</organism>
<dbReference type="GO" id="GO:0016646">
    <property type="term" value="F:oxidoreductase activity, acting on the CH-NH group of donors, NAD or NADP as acceptor"/>
    <property type="evidence" value="ECO:0007669"/>
    <property type="project" value="UniProtKB-ARBA"/>
</dbReference>
<dbReference type="SUPFAM" id="SSF50475">
    <property type="entry name" value="FMN-binding split barrel"/>
    <property type="match status" value="1"/>
</dbReference>
<comment type="similarity">
    <text evidence="4">Belongs to the flavoredoxin family.</text>
</comment>
<name>A0AA48HRX4_9ALTE</name>
<accession>A0AA48HRX4</accession>
<evidence type="ECO:0000313" key="8">
    <source>
        <dbReference type="Proteomes" id="UP001333710"/>
    </source>
</evidence>
<sequence>MKSWTRADIQAMQQRYRAMFINSLSGFKSANLVGTTDANGNENLCIVSSVFHIGADPALMGMITRPQSVRRDSVANIKATGYYTLNQVNTDIVVAAHQTSARYEADISEFTETGLTAHYEPGFVAPFVAESQLRIGLKLVETKLLEINQTELIIGEIMLVQSKESALEPDGSIDIEQLNSVAISGLDRYHSTQKITRLSYAKPHSQPEELLFDTPDQTSQE</sequence>
<dbReference type="RefSeq" id="WP_338294581.1">
    <property type="nucleotide sequence ID" value="NZ_AP027272.1"/>
</dbReference>
<dbReference type="KEGG" id="pmaw:MACH26_40330"/>
<evidence type="ECO:0000256" key="1">
    <source>
        <dbReference type="ARBA" id="ARBA00001917"/>
    </source>
</evidence>
<dbReference type="AlphaFoldDB" id="A0AA48HRX4"/>
<dbReference type="EMBL" id="AP027272">
    <property type="protein sequence ID" value="BDX08512.1"/>
    <property type="molecule type" value="Genomic_DNA"/>
</dbReference>
<dbReference type="Gene3D" id="2.30.110.10">
    <property type="entry name" value="Electron Transport, Fmn-binding Protein, Chain A"/>
    <property type="match status" value="1"/>
</dbReference>
<dbReference type="InterPro" id="IPR012349">
    <property type="entry name" value="Split_barrel_FMN-bd"/>
</dbReference>
<dbReference type="InterPro" id="IPR002563">
    <property type="entry name" value="Flavin_Rdtase-like_dom"/>
</dbReference>
<evidence type="ECO:0000256" key="5">
    <source>
        <dbReference type="SAM" id="MobiDB-lite"/>
    </source>
</evidence>
<keyword evidence="3" id="KW-0288">FMN</keyword>
<reference evidence="7" key="1">
    <citation type="submission" date="2023-01" db="EMBL/GenBank/DDBJ databases">
        <title>Complete genome sequence of Planctobacterium marinum strain Dej080120_11.</title>
        <authorList>
            <person name="Ueki S."/>
            <person name="Maruyama F."/>
        </authorList>
    </citation>
    <scope>NUCLEOTIDE SEQUENCE</scope>
    <source>
        <strain evidence="7">Dej080120_11</strain>
    </source>
</reference>
<evidence type="ECO:0000259" key="6">
    <source>
        <dbReference type="Pfam" id="PF01613"/>
    </source>
</evidence>
<comment type="cofactor">
    <cofactor evidence="1">
        <name>FMN</name>
        <dbReference type="ChEBI" id="CHEBI:58210"/>
    </cofactor>
</comment>
<keyword evidence="8" id="KW-1185">Reference proteome</keyword>
<proteinExistence type="inferred from homology"/>
<feature type="domain" description="Flavin reductase like" evidence="6">
    <location>
        <begin position="26"/>
        <end position="167"/>
    </location>
</feature>
<evidence type="ECO:0000256" key="2">
    <source>
        <dbReference type="ARBA" id="ARBA00022630"/>
    </source>
</evidence>